<dbReference type="Proteomes" id="UP001377567">
    <property type="component" value="Unassembled WGS sequence"/>
</dbReference>
<feature type="compositionally biased region" description="Polar residues" evidence="1">
    <location>
        <begin position="920"/>
        <end position="938"/>
    </location>
</feature>
<evidence type="ECO:0000256" key="2">
    <source>
        <dbReference type="SAM" id="SignalP"/>
    </source>
</evidence>
<feature type="signal peptide" evidence="2">
    <location>
        <begin position="1"/>
        <end position="20"/>
    </location>
</feature>
<dbReference type="SUPFAM" id="SSF55797">
    <property type="entry name" value="PR-1-like"/>
    <property type="match status" value="1"/>
</dbReference>
<keyword evidence="5" id="KW-1185">Reference proteome</keyword>
<dbReference type="PANTHER" id="PTHR10334">
    <property type="entry name" value="CYSTEINE-RICH SECRETORY PROTEIN-RELATED"/>
    <property type="match status" value="1"/>
</dbReference>
<organism evidence="4 5">
    <name type="scientific">Maudiozyma humilis</name>
    <name type="common">Sour dough yeast</name>
    <name type="synonym">Kazachstania humilis</name>
    <dbReference type="NCBI Taxonomy" id="51915"/>
    <lineage>
        <taxon>Eukaryota</taxon>
        <taxon>Fungi</taxon>
        <taxon>Dikarya</taxon>
        <taxon>Ascomycota</taxon>
        <taxon>Saccharomycotina</taxon>
        <taxon>Saccharomycetes</taxon>
        <taxon>Saccharomycetales</taxon>
        <taxon>Saccharomycetaceae</taxon>
        <taxon>Maudiozyma</taxon>
    </lineage>
</organism>
<name>A0AAV5RWA3_MAUHU</name>
<dbReference type="InterPro" id="IPR001283">
    <property type="entry name" value="CRISP-related"/>
</dbReference>
<comment type="caution">
    <text evidence="4">The sequence shown here is derived from an EMBL/GenBank/DDBJ whole genome shotgun (WGS) entry which is preliminary data.</text>
</comment>
<keyword evidence="2" id="KW-0732">Signal</keyword>
<evidence type="ECO:0000256" key="1">
    <source>
        <dbReference type="SAM" id="MobiDB-lite"/>
    </source>
</evidence>
<sequence>MWLNFIPLVLISVIVNPVLAGVLPNIPLLPSIWALSSSEQRDIVNNINLMRGLQEDTPSVSWSSKAASSAQDKVADYNCNGGTSLSNDDYGYTVYVGKGGVAGAVASWYNGVNFYDFNNPQINSDDRDFIQLVWVQSTSVGCAKRSCGSNTVYLCQYYLPGVYRDILTYNVKELRAKTSTDTKTETATATMTETQNILDTSTATETILTVETQTITAVTVSTNEQTKNLTSTNTVTYTHVTTDIHTKNVTSVNTETFTEITTDTMTMNHTSTETIVESKEVTVVLTNNVTSVITLNMTDIHTSTYTVVSKETHTLNLTSLHITTYTELVTDTLTLNWTSVETVISPTTETSYIPTEITKTVISNITTVLTEIVLTPHTVNNTITNNHTQTEVVSMLSNITLTDTVTETIEVPTTLTETYTYIISDNITHIQSSIIPATTTQMITINDTQRVTLFSTVTQTGTKTVVVTTSVKESIHVTHNATVTYTSTEFSMYPSLKNSSSIVPKTSYVTLLSNETATETTTLTIQSVETITETVSNDLIQTTTISDDQTITVPVTTTMYSVGPPVTVTIDRFVNNTVTIENTIVSTVFVTETETVHGGIVSSLSLNSTQGPLPTGSSVSSSISLNEDAQLTSTSSQTDTSLVLSYITTGSETTDSTTASLEAEITSTVTSVNSITGTLVSLLSSTYPNTANQSLTEGEYTSKHDSSMSSIESSAYESGGLPETMSITKNVVSSTSNTEVSERTSINSNISLTQDSTTLDYPLTSTTMVSDSTSEMTPSDNIVSSILSDLKSSTSSGIEPTSSYSSFELSQIHSTTSPDNTAINANSRVATITSSATGNPMSTTTEVYPSVTRPEISMALSESSISSTTSWNTDISSTKIRSLEFEPSSSAEPQKTDFTGSDSLAAASIETGTIGIGYVSSSSNNAEDQNTTSSTSVEAANDLGKRISKDAAFMEEEHFATSSDFHYTSTNGDFPNQWPTGFNPTATAASDVGGIVPAQRPSTYSETSEPLSIPSVSLEYPLSLTPSRADVSSDAPGMTPATEPVNSLGAGSVPSSAPAVQGVPSNAGSKSIPDVWKGFVPLALFVVHII</sequence>
<protein>
    <recommendedName>
        <fullName evidence="3">SCP domain-containing protein</fullName>
    </recommendedName>
</protein>
<evidence type="ECO:0000313" key="5">
    <source>
        <dbReference type="Proteomes" id="UP001377567"/>
    </source>
</evidence>
<accession>A0AAV5RWA3</accession>
<reference evidence="4 5" key="1">
    <citation type="journal article" date="2023" name="Elife">
        <title>Identification of key yeast species and microbe-microbe interactions impacting larval growth of Drosophila in the wild.</title>
        <authorList>
            <person name="Mure A."/>
            <person name="Sugiura Y."/>
            <person name="Maeda R."/>
            <person name="Honda K."/>
            <person name="Sakurai N."/>
            <person name="Takahashi Y."/>
            <person name="Watada M."/>
            <person name="Katoh T."/>
            <person name="Gotoh A."/>
            <person name="Gotoh Y."/>
            <person name="Taniguchi I."/>
            <person name="Nakamura K."/>
            <person name="Hayashi T."/>
            <person name="Katayama T."/>
            <person name="Uemura T."/>
            <person name="Hattori Y."/>
        </authorList>
    </citation>
    <scope>NUCLEOTIDE SEQUENCE [LARGE SCALE GENOMIC DNA]</scope>
    <source>
        <strain evidence="4 5">KH-74</strain>
    </source>
</reference>
<dbReference type="InterPro" id="IPR014044">
    <property type="entry name" value="CAP_dom"/>
</dbReference>
<feature type="domain" description="SCP" evidence="3">
    <location>
        <begin position="38"/>
        <end position="165"/>
    </location>
</feature>
<gene>
    <name evidence="4" type="ORF">DAKH74_023160</name>
</gene>
<dbReference type="EMBL" id="BTGD01000005">
    <property type="protein sequence ID" value="GMM55700.1"/>
    <property type="molecule type" value="Genomic_DNA"/>
</dbReference>
<feature type="region of interest" description="Disordered" evidence="1">
    <location>
        <begin position="920"/>
        <end position="939"/>
    </location>
</feature>
<feature type="region of interest" description="Disordered" evidence="1">
    <location>
        <begin position="1026"/>
        <end position="1045"/>
    </location>
</feature>
<feature type="chain" id="PRO_5043786617" description="SCP domain-containing protein" evidence="2">
    <location>
        <begin position="21"/>
        <end position="1090"/>
    </location>
</feature>
<dbReference type="InterPro" id="IPR035940">
    <property type="entry name" value="CAP_sf"/>
</dbReference>
<dbReference type="Pfam" id="PF00188">
    <property type="entry name" value="CAP"/>
    <property type="match status" value="1"/>
</dbReference>
<proteinExistence type="predicted"/>
<dbReference type="AlphaFoldDB" id="A0AAV5RWA3"/>
<evidence type="ECO:0000259" key="3">
    <source>
        <dbReference type="SMART" id="SM00198"/>
    </source>
</evidence>
<dbReference type="SMART" id="SM00198">
    <property type="entry name" value="SCP"/>
    <property type="match status" value="1"/>
</dbReference>
<evidence type="ECO:0000313" key="4">
    <source>
        <dbReference type="EMBL" id="GMM55700.1"/>
    </source>
</evidence>
<dbReference type="Gene3D" id="3.40.33.10">
    <property type="entry name" value="CAP"/>
    <property type="match status" value="1"/>
</dbReference>